<evidence type="ECO:0000313" key="3">
    <source>
        <dbReference type="Proteomes" id="UP000183018"/>
    </source>
</evidence>
<accession>A0A1I3PU56</accession>
<evidence type="ECO:0000313" key="2">
    <source>
        <dbReference type="EMBL" id="SFJ25093.1"/>
    </source>
</evidence>
<name>A0A1I3PU56_9GAMM</name>
<protein>
    <submittedName>
        <fullName evidence="2">Uncharacterized protein</fullName>
    </submittedName>
</protein>
<sequence length="60" mass="6539">MRANRGHGPLPQEQAVGWVGPRGREPITSTIRPPAYNSFAPLVSRREASRSARRVGSGSR</sequence>
<organism evidence="2 3">
    <name type="scientific">Phytopseudomonas argentinensis</name>
    <dbReference type="NCBI Taxonomy" id="289370"/>
    <lineage>
        <taxon>Bacteria</taxon>
        <taxon>Pseudomonadati</taxon>
        <taxon>Pseudomonadota</taxon>
        <taxon>Gammaproteobacteria</taxon>
        <taxon>Pseudomonadales</taxon>
        <taxon>Pseudomonadaceae</taxon>
        <taxon>Phytopseudomonas</taxon>
    </lineage>
</organism>
<keyword evidence="3" id="KW-1185">Reference proteome</keyword>
<feature type="region of interest" description="Disordered" evidence="1">
    <location>
        <begin position="1"/>
        <end position="37"/>
    </location>
</feature>
<reference evidence="3" key="1">
    <citation type="submission" date="2016-10" db="EMBL/GenBank/DDBJ databases">
        <authorList>
            <person name="Varghese N."/>
            <person name="Submissions S."/>
        </authorList>
    </citation>
    <scope>NUCLEOTIDE SEQUENCE [LARGE SCALE GENOMIC DNA]</scope>
    <source>
        <strain evidence="3">LMG 22563</strain>
    </source>
</reference>
<proteinExistence type="predicted"/>
<dbReference type="Proteomes" id="UP000183018">
    <property type="component" value="Unassembled WGS sequence"/>
</dbReference>
<evidence type="ECO:0000256" key="1">
    <source>
        <dbReference type="SAM" id="MobiDB-lite"/>
    </source>
</evidence>
<dbReference type="AlphaFoldDB" id="A0A1I3PU56"/>
<gene>
    <name evidence="2" type="ORF">SAMN05216602_4457</name>
</gene>
<dbReference type="EMBL" id="FORC01000006">
    <property type="protein sequence ID" value="SFJ25093.1"/>
    <property type="molecule type" value="Genomic_DNA"/>
</dbReference>